<keyword evidence="1" id="KW-0732">Signal</keyword>
<evidence type="ECO:0000256" key="1">
    <source>
        <dbReference type="SAM" id="SignalP"/>
    </source>
</evidence>
<protein>
    <submittedName>
        <fullName evidence="2">DUF1800 domain-containing protein</fullName>
    </submittedName>
</protein>
<dbReference type="InterPro" id="IPR014917">
    <property type="entry name" value="DUF1800"/>
</dbReference>
<reference evidence="2 3" key="1">
    <citation type="journal article" date="2020" name="ISME J.">
        <title>Comparative genomics reveals insights into cyanobacterial evolution and habitat adaptation.</title>
        <authorList>
            <person name="Chen M.Y."/>
            <person name="Teng W.K."/>
            <person name="Zhao L."/>
            <person name="Hu C.X."/>
            <person name="Zhou Y.K."/>
            <person name="Han B.P."/>
            <person name="Song L.R."/>
            <person name="Shu W.S."/>
        </authorList>
    </citation>
    <scope>NUCLEOTIDE SEQUENCE [LARGE SCALE GENOMIC DNA]</scope>
    <source>
        <strain evidence="2 3">FACHB-288</strain>
    </source>
</reference>
<keyword evidence="3" id="KW-1185">Reference proteome</keyword>
<feature type="chain" id="PRO_5045246466" evidence="1">
    <location>
        <begin position="25"/>
        <end position="508"/>
    </location>
</feature>
<dbReference type="EMBL" id="JACJQH010000009">
    <property type="protein sequence ID" value="MBD2195413.1"/>
    <property type="molecule type" value="Genomic_DNA"/>
</dbReference>
<accession>A0ABR8A805</accession>
<gene>
    <name evidence="2" type="ORF">H6G24_07900</name>
</gene>
<organism evidence="2 3">
    <name type="scientific">Calothrix parietina FACHB-288</name>
    <dbReference type="NCBI Taxonomy" id="2692896"/>
    <lineage>
        <taxon>Bacteria</taxon>
        <taxon>Bacillati</taxon>
        <taxon>Cyanobacteriota</taxon>
        <taxon>Cyanophyceae</taxon>
        <taxon>Nostocales</taxon>
        <taxon>Calotrichaceae</taxon>
        <taxon>Calothrix</taxon>
    </lineage>
</organism>
<evidence type="ECO:0000313" key="3">
    <source>
        <dbReference type="Proteomes" id="UP000658514"/>
    </source>
</evidence>
<sequence>MTAKPKFFVMSLLILILGVTPSNAASQPVDPKILHLINRLSFGPSPGDVQRVKSIGVERYIQEQLSPQTIPESASLENQLAQMETLNLKPMELLAYGKVGEKLSREEKKAADQKAKAILQQAMQARLLRATQSPRQLQEVMVDFWYNHFNVYANKGRDRFWVGAYEQQAIRPHALGRFRDLLGATAHHPAMLFYLDNWQSSAPSSPNARRKTQGLNENYARELMELHTLGVDGGYTQQDVIALAKILTGWGIPSANQPNINSDGFYFNPKRHDGSDKVFLGNTIKGGGEEEGEQALDILARSPATARHISYKLAQYFVSDRPPTALVNRLAQRYLATDGNIRAVLETLFKSSEFWDANNFNVKFKTPYQYVISTVRATGMEVNNTKPLVSFLQQSGMPIYGCQTPDGYKNTEEAWLNSYAMTRRLNFATAIASGKLALSGSPEPRNQANNIPKGDVLAVKVKPAPIDSGQLSNTLGNLLSSKTQSAIASSPPQLHAALILGSPEFMRR</sequence>
<name>A0ABR8A805_9CYAN</name>
<evidence type="ECO:0000313" key="2">
    <source>
        <dbReference type="EMBL" id="MBD2195413.1"/>
    </source>
</evidence>
<dbReference type="Pfam" id="PF08811">
    <property type="entry name" value="DUF1800"/>
    <property type="match status" value="1"/>
</dbReference>
<proteinExistence type="predicted"/>
<comment type="caution">
    <text evidence="2">The sequence shown here is derived from an EMBL/GenBank/DDBJ whole genome shotgun (WGS) entry which is preliminary data.</text>
</comment>
<feature type="signal peptide" evidence="1">
    <location>
        <begin position="1"/>
        <end position="24"/>
    </location>
</feature>
<dbReference type="RefSeq" id="WP_190539547.1">
    <property type="nucleotide sequence ID" value="NZ_CAWPNO010000128.1"/>
</dbReference>
<dbReference type="Proteomes" id="UP000658514">
    <property type="component" value="Unassembled WGS sequence"/>
</dbReference>